<dbReference type="OrthoDB" id="6777813at2759"/>
<protein>
    <submittedName>
        <fullName evidence="1">Integrase catalytic domain-containing protein</fullName>
    </submittedName>
</protein>
<dbReference type="EMBL" id="BMAW01091430">
    <property type="protein sequence ID" value="GFS49769.1"/>
    <property type="molecule type" value="Genomic_DNA"/>
</dbReference>
<evidence type="ECO:0000313" key="2">
    <source>
        <dbReference type="Proteomes" id="UP000887013"/>
    </source>
</evidence>
<comment type="caution">
    <text evidence="1">The sequence shown here is derived from an EMBL/GenBank/DDBJ whole genome shotgun (WGS) entry which is preliminary data.</text>
</comment>
<dbReference type="Proteomes" id="UP000887013">
    <property type="component" value="Unassembled WGS sequence"/>
</dbReference>
<name>A0A8X6IKJ9_NEPPI</name>
<keyword evidence="2" id="KW-1185">Reference proteome</keyword>
<reference evidence="1" key="1">
    <citation type="submission" date="2020-08" db="EMBL/GenBank/DDBJ databases">
        <title>Multicomponent nature underlies the extraordinary mechanical properties of spider dragline silk.</title>
        <authorList>
            <person name="Kono N."/>
            <person name="Nakamura H."/>
            <person name="Mori M."/>
            <person name="Yoshida Y."/>
            <person name="Ohtoshi R."/>
            <person name="Malay A.D."/>
            <person name="Moran D.A.P."/>
            <person name="Tomita M."/>
            <person name="Numata K."/>
            <person name="Arakawa K."/>
        </authorList>
    </citation>
    <scope>NUCLEOTIDE SEQUENCE</scope>
</reference>
<gene>
    <name evidence="1" type="primary">AVEN_194911_1</name>
    <name evidence="1" type="ORF">NPIL_418641</name>
</gene>
<accession>A0A8X6IKJ9</accession>
<sequence length="336" mass="37901">MHNIALCFKRGNKKMETFKSVKTDNTASKYVSIEQNKIDCTVSNHVNNGGNKILLQTASVKLVGKLSSKVPTRIKCAKVQVKIRDILDKDEVIIEALEIDEVTSVPLEFAPIDTINELKTKEINLCDVDHSPATLIPKLLIQRSWNLKIEWDVVLPDDYQREFSSWLRDVDCSLNVKIAKSLNIDKIHGLSLHVFCDASEIAYSAVIFLHKMEKDTISVSFVCAKRRVAPLRKTTIPILELLVCCIGACLLTVAIKALRLENIPVFYWSDSSTALYWIERNENWGVFVKNRVQEIKSLTSNGTWKHVPGNLNAADLPSRKCAISALVKSRRWEGPD</sequence>
<evidence type="ECO:0000313" key="1">
    <source>
        <dbReference type="EMBL" id="GFS49769.1"/>
    </source>
</evidence>
<dbReference type="AlphaFoldDB" id="A0A8X6IKJ9"/>
<dbReference type="InterPro" id="IPR008042">
    <property type="entry name" value="Retrotrans_Pao"/>
</dbReference>
<proteinExistence type="predicted"/>
<dbReference type="PANTHER" id="PTHR47331">
    <property type="entry name" value="PHD-TYPE DOMAIN-CONTAINING PROTEIN"/>
    <property type="match status" value="1"/>
</dbReference>
<organism evidence="1 2">
    <name type="scientific">Nephila pilipes</name>
    <name type="common">Giant wood spider</name>
    <name type="synonym">Nephila maculata</name>
    <dbReference type="NCBI Taxonomy" id="299642"/>
    <lineage>
        <taxon>Eukaryota</taxon>
        <taxon>Metazoa</taxon>
        <taxon>Ecdysozoa</taxon>
        <taxon>Arthropoda</taxon>
        <taxon>Chelicerata</taxon>
        <taxon>Arachnida</taxon>
        <taxon>Araneae</taxon>
        <taxon>Araneomorphae</taxon>
        <taxon>Entelegynae</taxon>
        <taxon>Araneoidea</taxon>
        <taxon>Nephilidae</taxon>
        <taxon>Nephila</taxon>
    </lineage>
</organism>
<dbReference type="Pfam" id="PF05380">
    <property type="entry name" value="Peptidase_A17"/>
    <property type="match status" value="1"/>
</dbReference>